<evidence type="ECO:0000256" key="1">
    <source>
        <dbReference type="ARBA" id="ARBA00023242"/>
    </source>
</evidence>
<dbReference type="GO" id="GO:0031848">
    <property type="term" value="P:protection from non-homologous end joining at telomere"/>
    <property type="evidence" value="ECO:0007669"/>
    <property type="project" value="TreeGrafter"/>
</dbReference>
<dbReference type="EMBL" id="CAJVQA010009451">
    <property type="protein sequence ID" value="CAG8685073.1"/>
    <property type="molecule type" value="Genomic_DNA"/>
</dbReference>
<reference evidence="5" key="1">
    <citation type="submission" date="2021-06" db="EMBL/GenBank/DDBJ databases">
        <authorList>
            <person name="Kallberg Y."/>
            <person name="Tangrot J."/>
            <person name="Rosling A."/>
        </authorList>
    </citation>
    <scope>NUCLEOTIDE SEQUENCE</scope>
    <source>
        <strain evidence="5">FL966</strain>
    </source>
</reference>
<keyword evidence="6" id="KW-1185">Reference proteome</keyword>
<feature type="domain" description="BRCT" evidence="4">
    <location>
        <begin position="20"/>
        <end position="94"/>
    </location>
</feature>
<evidence type="ECO:0000256" key="3">
    <source>
        <dbReference type="SAM" id="MobiDB-lite"/>
    </source>
</evidence>
<feature type="compositionally biased region" description="Polar residues" evidence="3">
    <location>
        <begin position="239"/>
        <end position="253"/>
    </location>
</feature>
<dbReference type="Proteomes" id="UP000789759">
    <property type="component" value="Unassembled WGS sequence"/>
</dbReference>
<comment type="similarity">
    <text evidence="2">Belongs to the RAP1 family.</text>
</comment>
<sequence length="402" mass="45853">MVLTSRSELRLLLVNNETPITFCVKRDVPQRHTLIEKIKEHGGEITENYCDADFVLGDPTKTQIPMQGVDKVTSYKFVLDSIAAKRLRPPSSYELVISGSRSGRCNFTVQDDRDLESYLNSISEGLKGNEIYKKFEKIAWRSRAVRKFVGNSNVTRNAQTISKVRSANNSPALQDADSDDLATEEILESAIRKNQENEITDANDDDLAELTSPLTQNSRINNLTSLDDEYDVSESFETISGDSFTGKSGSEINPINYLTDENSPRPTREFDDRSIKLGKRRRIDEDVQEQPASKRSRYSAVDEEFLLKVKELSEEFHVPKTEVIRILGDTSCNFAAVRDYLSNNDILGDRATVINEKYFWDNEEDAILFASTDRIQFEDILRKHGVEQTKERIIFLNSFFNR</sequence>
<evidence type="ECO:0000313" key="6">
    <source>
        <dbReference type="Proteomes" id="UP000789759"/>
    </source>
</evidence>
<dbReference type="GO" id="GO:0042162">
    <property type="term" value="F:telomeric DNA binding"/>
    <property type="evidence" value="ECO:0007669"/>
    <property type="project" value="TreeGrafter"/>
</dbReference>
<dbReference type="PANTHER" id="PTHR16466:SF6">
    <property type="entry name" value="TELOMERIC REPEAT-BINDING FACTOR 2-INTERACTING PROTEIN 1"/>
    <property type="match status" value="1"/>
</dbReference>
<name>A0A9N9EM85_9GLOM</name>
<keyword evidence="1 2" id="KW-0539">Nucleus</keyword>
<comment type="caution">
    <text evidence="5">The sequence shown here is derived from an EMBL/GenBank/DDBJ whole genome shotgun (WGS) entry which is preliminary data.</text>
</comment>
<dbReference type="OrthoDB" id="435460at2759"/>
<comment type="subunit">
    <text evidence="2">Homodimer.</text>
</comment>
<dbReference type="InterPro" id="IPR036420">
    <property type="entry name" value="BRCT_dom_sf"/>
</dbReference>
<feature type="compositionally biased region" description="Basic and acidic residues" evidence="3">
    <location>
        <begin position="262"/>
        <end position="272"/>
    </location>
</feature>
<dbReference type="GO" id="GO:0010833">
    <property type="term" value="P:telomere maintenance via telomere lengthening"/>
    <property type="evidence" value="ECO:0007669"/>
    <property type="project" value="UniProtKB-UniRule"/>
</dbReference>
<gene>
    <name evidence="5" type="ORF">CPELLU_LOCUS11018</name>
</gene>
<proteinExistence type="inferred from homology"/>
<keyword evidence="2" id="KW-0779">Telomere</keyword>
<evidence type="ECO:0000313" key="5">
    <source>
        <dbReference type="EMBL" id="CAG8685073.1"/>
    </source>
</evidence>
<dbReference type="Pfam" id="PF16589">
    <property type="entry name" value="BRCT_2"/>
    <property type="match status" value="1"/>
</dbReference>
<protein>
    <recommendedName>
        <fullName evidence="2">DNA-binding protein RAP1</fullName>
    </recommendedName>
</protein>
<dbReference type="AlphaFoldDB" id="A0A9N9EM85"/>
<dbReference type="Gene3D" id="3.40.50.10190">
    <property type="entry name" value="BRCT domain"/>
    <property type="match status" value="1"/>
</dbReference>
<evidence type="ECO:0000259" key="4">
    <source>
        <dbReference type="Pfam" id="PF16589"/>
    </source>
</evidence>
<dbReference type="InterPro" id="IPR001357">
    <property type="entry name" value="BRCT_dom"/>
</dbReference>
<keyword evidence="2" id="KW-0158">Chromosome</keyword>
<accession>A0A9N9EM85</accession>
<dbReference type="GO" id="GO:0070187">
    <property type="term" value="C:shelterin complex"/>
    <property type="evidence" value="ECO:0007669"/>
    <property type="project" value="TreeGrafter"/>
</dbReference>
<dbReference type="PANTHER" id="PTHR16466">
    <property type="entry name" value="TELOMERE REPEAT-BINDING FACTOR 2-INTERACTING PROTEIN 1"/>
    <property type="match status" value="1"/>
</dbReference>
<dbReference type="SUPFAM" id="SSF52113">
    <property type="entry name" value="BRCT domain"/>
    <property type="match status" value="1"/>
</dbReference>
<evidence type="ECO:0000256" key="2">
    <source>
        <dbReference type="RuleBase" id="RU367107"/>
    </source>
</evidence>
<feature type="region of interest" description="Disordered" evidence="3">
    <location>
        <begin position="239"/>
        <end position="272"/>
    </location>
</feature>
<dbReference type="InterPro" id="IPR039595">
    <property type="entry name" value="TE2IP/Rap1"/>
</dbReference>
<organism evidence="5 6">
    <name type="scientific">Cetraspora pellucida</name>
    <dbReference type="NCBI Taxonomy" id="1433469"/>
    <lineage>
        <taxon>Eukaryota</taxon>
        <taxon>Fungi</taxon>
        <taxon>Fungi incertae sedis</taxon>
        <taxon>Mucoromycota</taxon>
        <taxon>Glomeromycotina</taxon>
        <taxon>Glomeromycetes</taxon>
        <taxon>Diversisporales</taxon>
        <taxon>Gigasporaceae</taxon>
        <taxon>Cetraspora</taxon>
    </lineage>
</organism>
<comment type="function">
    <text evidence="2">Involved in the regulation of telomere length, clustering and has a specific role in telomere position effect (TPE).</text>
</comment>
<comment type="subcellular location">
    <subcellularLocation>
        <location evidence="2">Nucleus</location>
    </subcellularLocation>
    <subcellularLocation>
        <location evidence="2">Chromosome</location>
        <location evidence="2">Telomere</location>
    </subcellularLocation>
</comment>